<evidence type="ECO:0000313" key="1">
    <source>
        <dbReference type="EMBL" id="MBT1137718.1"/>
    </source>
</evidence>
<dbReference type="InterPro" id="IPR018755">
    <property type="entry name" value="Phage_Mu_Gp48"/>
</dbReference>
<comment type="caution">
    <text evidence="1">The sequence shown here is derived from an EMBL/GenBank/DDBJ whole genome shotgun (WGS) entry which is preliminary data.</text>
</comment>
<gene>
    <name evidence="1" type="ORF">JKL17_06210</name>
</gene>
<evidence type="ECO:0000313" key="2">
    <source>
        <dbReference type="Proteomes" id="UP000694640"/>
    </source>
</evidence>
<protein>
    <submittedName>
        <fullName evidence="1">DUF2313 domain-containing protein</fullName>
    </submittedName>
</protein>
<reference evidence="1 2" key="1">
    <citation type="submission" date="2021-01" db="EMBL/GenBank/DDBJ databases">
        <title>High-quality draft genome sequence data of six Lactiplantibacillus plantarum subsp. argentoratensis strains isolated from various Greek sourdoughs.</title>
        <authorList>
            <person name="Syrokou M.K."/>
            <person name="Paramithiotis S."/>
            <person name="Skandamis P.N."/>
            <person name="Drosinos E.H."/>
            <person name="Bosnea L."/>
            <person name="Mataragas M."/>
        </authorList>
    </citation>
    <scope>NUCLEOTIDE SEQUENCE [LARGE SCALE GENOMIC DNA]</scope>
    <source>
        <strain evidence="1 2">LQC 2520</strain>
    </source>
</reference>
<accession>A0ABS5UGL0</accession>
<organism evidence="1 2">
    <name type="scientific">Lactiplantibacillus argentoratensis</name>
    <dbReference type="NCBI Taxonomy" id="271881"/>
    <lineage>
        <taxon>Bacteria</taxon>
        <taxon>Bacillati</taxon>
        <taxon>Bacillota</taxon>
        <taxon>Bacilli</taxon>
        <taxon>Lactobacillales</taxon>
        <taxon>Lactobacillaceae</taxon>
        <taxon>Lactiplantibacillus</taxon>
    </lineage>
</organism>
<dbReference type="RefSeq" id="WP_214417752.1">
    <property type="nucleotide sequence ID" value="NZ_JAEQMM010000003.1"/>
</dbReference>
<proteinExistence type="predicted"/>
<sequence length="183" mass="20484">MAKLVDYLPDYYDGVLEIDELMTAEQALFDRRSDTLSRLLLNQFVVQADADGLSLFETQLGIEVTPDESLETRRTNVLLRILPPQPITIGYFRQLIASLKIPTEIVVDSVNCTIKTLSDAQVITAEQIVRLRFLLNTYLPSNLAYQISKQDDNLSELPVNVGVATHSVVSVRVGVQAVDYEEV</sequence>
<dbReference type="Pfam" id="PF10076">
    <property type="entry name" value="Phage_Mu_Gp48"/>
    <property type="match status" value="1"/>
</dbReference>
<dbReference type="EMBL" id="JAEQMM010000003">
    <property type="protein sequence ID" value="MBT1137718.1"/>
    <property type="molecule type" value="Genomic_DNA"/>
</dbReference>
<keyword evidence="2" id="KW-1185">Reference proteome</keyword>
<dbReference type="Proteomes" id="UP000694640">
    <property type="component" value="Unassembled WGS sequence"/>
</dbReference>
<name>A0ABS5UGL0_9LACO</name>